<proteinExistence type="predicted"/>
<dbReference type="GO" id="GO:0005886">
    <property type="term" value="C:plasma membrane"/>
    <property type="evidence" value="ECO:0007669"/>
    <property type="project" value="TreeGrafter"/>
</dbReference>
<dbReference type="InterPro" id="IPR050958">
    <property type="entry name" value="Cell_Adh-Cytoskel_Orgn"/>
</dbReference>
<dbReference type="InterPro" id="IPR003598">
    <property type="entry name" value="Ig_sub2"/>
</dbReference>
<dbReference type="PANTHER" id="PTHR45080">
    <property type="entry name" value="CONTACTIN 5"/>
    <property type="match status" value="1"/>
</dbReference>
<dbReference type="OrthoDB" id="5985519at2759"/>
<dbReference type="Pfam" id="PF25106">
    <property type="entry name" value="VWA_4"/>
    <property type="match status" value="1"/>
</dbReference>
<gene>
    <name evidence="7" type="ORF">BINO364_LOCUS5529</name>
</gene>
<dbReference type="SUPFAM" id="SSF48726">
    <property type="entry name" value="Immunoglobulin"/>
    <property type="match status" value="5"/>
</dbReference>
<reference evidence="7" key="1">
    <citation type="submission" date="2021-12" db="EMBL/GenBank/DDBJ databases">
        <authorList>
            <person name="Martin H S."/>
        </authorList>
    </citation>
    <scope>NUCLEOTIDE SEQUENCE</scope>
</reference>
<keyword evidence="5" id="KW-0393">Immunoglobulin domain</keyword>
<evidence type="ECO:0000313" key="8">
    <source>
        <dbReference type="Proteomes" id="UP000838878"/>
    </source>
</evidence>
<dbReference type="CDD" id="cd00096">
    <property type="entry name" value="Ig"/>
    <property type="match status" value="1"/>
</dbReference>
<dbReference type="EMBL" id="OV170233">
    <property type="protein sequence ID" value="CAH0719143.1"/>
    <property type="molecule type" value="Genomic_DNA"/>
</dbReference>
<dbReference type="Gene3D" id="2.60.40.10">
    <property type="entry name" value="Immunoglobulins"/>
    <property type="match status" value="5"/>
</dbReference>
<evidence type="ECO:0000256" key="1">
    <source>
        <dbReference type="ARBA" id="ARBA00004613"/>
    </source>
</evidence>
<dbReference type="InterPro" id="IPR013783">
    <property type="entry name" value="Ig-like_fold"/>
</dbReference>
<dbReference type="InterPro" id="IPR013098">
    <property type="entry name" value="Ig_I-set"/>
</dbReference>
<dbReference type="InterPro" id="IPR036179">
    <property type="entry name" value="Ig-like_dom_sf"/>
</dbReference>
<protein>
    <recommendedName>
        <fullName evidence="6">Ig-like domain-containing protein</fullName>
    </recommendedName>
</protein>
<comment type="subcellular location">
    <subcellularLocation>
        <location evidence="1">Secreted</location>
    </subcellularLocation>
</comment>
<feature type="domain" description="Ig-like" evidence="6">
    <location>
        <begin position="723"/>
        <end position="812"/>
    </location>
</feature>
<dbReference type="AlphaFoldDB" id="A0A8J9VAU1"/>
<keyword evidence="4" id="KW-1015">Disulfide bond</keyword>
<evidence type="ECO:0000256" key="4">
    <source>
        <dbReference type="ARBA" id="ARBA00023157"/>
    </source>
</evidence>
<organism evidence="7 8">
    <name type="scientific">Brenthis ino</name>
    <name type="common">lesser marbled fritillary</name>
    <dbReference type="NCBI Taxonomy" id="405034"/>
    <lineage>
        <taxon>Eukaryota</taxon>
        <taxon>Metazoa</taxon>
        <taxon>Ecdysozoa</taxon>
        <taxon>Arthropoda</taxon>
        <taxon>Hexapoda</taxon>
        <taxon>Insecta</taxon>
        <taxon>Pterygota</taxon>
        <taxon>Neoptera</taxon>
        <taxon>Endopterygota</taxon>
        <taxon>Lepidoptera</taxon>
        <taxon>Glossata</taxon>
        <taxon>Ditrysia</taxon>
        <taxon>Papilionoidea</taxon>
        <taxon>Nymphalidae</taxon>
        <taxon>Heliconiinae</taxon>
        <taxon>Argynnini</taxon>
        <taxon>Brenthis</taxon>
    </lineage>
</organism>
<feature type="domain" description="Ig-like" evidence="6">
    <location>
        <begin position="632"/>
        <end position="718"/>
    </location>
</feature>
<dbReference type="Pfam" id="PF07679">
    <property type="entry name" value="I-set"/>
    <property type="match status" value="2"/>
</dbReference>
<dbReference type="Pfam" id="PF13927">
    <property type="entry name" value="Ig_3"/>
    <property type="match status" value="2"/>
</dbReference>
<dbReference type="PANTHER" id="PTHR45080:SF8">
    <property type="entry name" value="IG-LIKE DOMAIN-CONTAINING PROTEIN"/>
    <property type="match status" value="1"/>
</dbReference>
<evidence type="ECO:0000256" key="5">
    <source>
        <dbReference type="ARBA" id="ARBA00023319"/>
    </source>
</evidence>
<dbReference type="InterPro" id="IPR007110">
    <property type="entry name" value="Ig-like_dom"/>
</dbReference>
<keyword evidence="3" id="KW-0732">Signal</keyword>
<name>A0A8J9VAU1_9NEOP</name>
<feature type="domain" description="Ig-like" evidence="6">
    <location>
        <begin position="539"/>
        <end position="629"/>
    </location>
</feature>
<feature type="non-terminal residue" evidence="7">
    <location>
        <position position="812"/>
    </location>
</feature>
<dbReference type="SMART" id="SM00408">
    <property type="entry name" value="IGc2"/>
    <property type="match status" value="4"/>
</dbReference>
<dbReference type="InterPro" id="IPR003599">
    <property type="entry name" value="Ig_sub"/>
</dbReference>
<feature type="domain" description="Ig-like" evidence="6">
    <location>
        <begin position="351"/>
        <end position="435"/>
    </location>
</feature>
<dbReference type="PROSITE" id="PS50835">
    <property type="entry name" value="IG_LIKE"/>
    <property type="match status" value="5"/>
</dbReference>
<evidence type="ECO:0000259" key="6">
    <source>
        <dbReference type="PROSITE" id="PS50835"/>
    </source>
</evidence>
<keyword evidence="8" id="KW-1185">Reference proteome</keyword>
<dbReference type="SMART" id="SM00409">
    <property type="entry name" value="IG"/>
    <property type="match status" value="4"/>
</dbReference>
<dbReference type="GO" id="GO:0007156">
    <property type="term" value="P:homophilic cell adhesion via plasma membrane adhesion molecules"/>
    <property type="evidence" value="ECO:0007669"/>
    <property type="project" value="TreeGrafter"/>
</dbReference>
<dbReference type="Proteomes" id="UP000838878">
    <property type="component" value="Chromosome 13"/>
</dbReference>
<keyword evidence="2" id="KW-0964">Secreted</keyword>
<evidence type="ECO:0000313" key="7">
    <source>
        <dbReference type="EMBL" id="CAH0719143.1"/>
    </source>
</evidence>
<evidence type="ECO:0000256" key="2">
    <source>
        <dbReference type="ARBA" id="ARBA00022525"/>
    </source>
</evidence>
<sequence length="812" mass="91727">MKFETDHLKLSIESLLKAVKSTDLANYILIPFGDQDVGPSIISNTTSGLLDVIELLEVSGGQDCHENSLAAIEKALQVSLPKSSQVVIFQSGECEQNDDPRQIENDNAYNEITSSCGGSIFHLTLGTFRDAFKYIKEITKVDWTDIDTHREFRHNKQFTLTIDTYTKDIVVSISGDNPTLQISNIFGNSITVNKIVEHKTMLVVRIQDIEVGEYIANINCQGPAIATFYRKKEINFEYGFSSLQPNSLRETVSKPIPGSTTFMLISLPDVSSVELISVRLQASMYEIKNAEFRVLDESRGLYVAKIFITPELNAFRITVTCRDKLNYKEITGTTALLEPQKIVTPSVWSTPSVEMIENEPPLIDFGTSYKTACKVKSYPKPDIWWEDNRGIKLSSESALLEIPFIYISYVSIQNATHNETIYCKCKNAEGENSLSIDLYVNRTFTFDVKQFPTDTTIKYGDEGKLFCEVDAYPEADVKWYHNDTLIEETDNIHIVPDQHMLFIDNMNIENTGEYKCEVANNVETKTFLANVYISGLEAPEIEVQESEIILKPGDWTEQQCTVIKGIPVPEVTWKYKSTQGDADKLPDGVYVDGKLLKIPSADTNHGGFYVCEAVNFLGMDDREVAVKVQYAPKIKNGDEVKVVHVGDLVEFPCEVDAVPKADVYWDMYQDDVIIAFDNRHHTDDRNTHRFYASSYDSGMYHCIAQNDMGRAIRTVTLNVLVPPYIERLPWETLTVRTGMNVIVACNVRYGNPVPSTRWQYITPMFDRTVLKRGAGRLDLVLENVTRKHEGTYECIAENDVSIDSVKVLLKTV</sequence>
<feature type="domain" description="Ig-like" evidence="6">
    <location>
        <begin position="446"/>
        <end position="534"/>
    </location>
</feature>
<dbReference type="InterPro" id="IPR056861">
    <property type="entry name" value="HMCN1-like_VWA"/>
</dbReference>
<accession>A0A8J9VAU1</accession>
<evidence type="ECO:0000256" key="3">
    <source>
        <dbReference type="ARBA" id="ARBA00022729"/>
    </source>
</evidence>